<protein>
    <submittedName>
        <fullName evidence="1">Uncharacterized protein</fullName>
    </submittedName>
</protein>
<name>A0A4Y2EAR8_ARAVE</name>
<keyword evidence="2" id="KW-1185">Reference proteome</keyword>
<sequence>MGISGNETMYSVAKSASFLDHRVPYTDVQKFFVCRLDSIWQQTWDLQIHNKFHCQWPILPSCEVDVKLTRLHIGHKSFTHKHLWYEGTTHVSYLSRCFYCSSHFT</sequence>
<dbReference type="Proteomes" id="UP000499080">
    <property type="component" value="Unassembled WGS sequence"/>
</dbReference>
<dbReference type="EMBL" id="BGPR01000555">
    <property type="protein sequence ID" value="GBM26172.1"/>
    <property type="molecule type" value="Genomic_DNA"/>
</dbReference>
<gene>
    <name evidence="1" type="ORF">AVEN_196996_1</name>
</gene>
<comment type="caution">
    <text evidence="1">The sequence shown here is derived from an EMBL/GenBank/DDBJ whole genome shotgun (WGS) entry which is preliminary data.</text>
</comment>
<evidence type="ECO:0000313" key="1">
    <source>
        <dbReference type="EMBL" id="GBM26172.1"/>
    </source>
</evidence>
<dbReference type="OrthoDB" id="4368687at2759"/>
<evidence type="ECO:0000313" key="2">
    <source>
        <dbReference type="Proteomes" id="UP000499080"/>
    </source>
</evidence>
<proteinExistence type="predicted"/>
<reference evidence="1 2" key="1">
    <citation type="journal article" date="2019" name="Sci. Rep.">
        <title>Orb-weaving spider Araneus ventricosus genome elucidates the spidroin gene catalogue.</title>
        <authorList>
            <person name="Kono N."/>
            <person name="Nakamura H."/>
            <person name="Ohtoshi R."/>
            <person name="Moran D.A.P."/>
            <person name="Shinohara A."/>
            <person name="Yoshida Y."/>
            <person name="Fujiwara M."/>
            <person name="Mori M."/>
            <person name="Tomita M."/>
            <person name="Arakawa K."/>
        </authorList>
    </citation>
    <scope>NUCLEOTIDE SEQUENCE [LARGE SCALE GENOMIC DNA]</scope>
</reference>
<dbReference type="AlphaFoldDB" id="A0A4Y2EAR8"/>
<accession>A0A4Y2EAR8</accession>
<organism evidence="1 2">
    <name type="scientific">Araneus ventricosus</name>
    <name type="common">Orbweaver spider</name>
    <name type="synonym">Epeira ventricosa</name>
    <dbReference type="NCBI Taxonomy" id="182803"/>
    <lineage>
        <taxon>Eukaryota</taxon>
        <taxon>Metazoa</taxon>
        <taxon>Ecdysozoa</taxon>
        <taxon>Arthropoda</taxon>
        <taxon>Chelicerata</taxon>
        <taxon>Arachnida</taxon>
        <taxon>Araneae</taxon>
        <taxon>Araneomorphae</taxon>
        <taxon>Entelegynae</taxon>
        <taxon>Araneoidea</taxon>
        <taxon>Araneidae</taxon>
        <taxon>Araneus</taxon>
    </lineage>
</organism>